<keyword evidence="4" id="KW-1185">Reference proteome</keyword>
<dbReference type="Pfam" id="PF01161">
    <property type="entry name" value="PBP"/>
    <property type="match status" value="1"/>
</dbReference>
<dbReference type="Proteomes" id="UP000716291">
    <property type="component" value="Unassembled WGS sequence"/>
</dbReference>
<organism evidence="3 4">
    <name type="scientific">Rhizopus oryzae</name>
    <name type="common">Mucormycosis agent</name>
    <name type="synonym">Rhizopus arrhizus var. delemar</name>
    <dbReference type="NCBI Taxonomy" id="64495"/>
    <lineage>
        <taxon>Eukaryota</taxon>
        <taxon>Fungi</taxon>
        <taxon>Fungi incertae sedis</taxon>
        <taxon>Mucoromycota</taxon>
        <taxon>Mucoromycotina</taxon>
        <taxon>Mucoromycetes</taxon>
        <taxon>Mucorales</taxon>
        <taxon>Mucorineae</taxon>
        <taxon>Rhizopodaceae</taxon>
        <taxon>Rhizopus</taxon>
    </lineage>
</organism>
<accession>A0A9P7BYE6</accession>
<dbReference type="InterPro" id="IPR036610">
    <property type="entry name" value="PEBP-like_sf"/>
</dbReference>
<evidence type="ECO:0000259" key="2">
    <source>
        <dbReference type="Pfam" id="PF11976"/>
    </source>
</evidence>
<reference evidence="3" key="1">
    <citation type="journal article" date="2020" name="Microb. Genom.">
        <title>Genetic diversity of clinical and environmental Mucorales isolates obtained from an investigation of mucormycosis cases among solid organ transplant recipients.</title>
        <authorList>
            <person name="Nguyen M.H."/>
            <person name="Kaul D."/>
            <person name="Muto C."/>
            <person name="Cheng S.J."/>
            <person name="Richter R.A."/>
            <person name="Bruno V.M."/>
            <person name="Liu G."/>
            <person name="Beyhan S."/>
            <person name="Sundermann A.J."/>
            <person name="Mounaud S."/>
            <person name="Pasculle A.W."/>
            <person name="Nierman W.C."/>
            <person name="Driscoll E."/>
            <person name="Cumbie R."/>
            <person name="Clancy C.J."/>
            <person name="Dupont C.L."/>
        </authorList>
    </citation>
    <scope>NUCLEOTIDE SEQUENCE</scope>
    <source>
        <strain evidence="3">GL11</strain>
    </source>
</reference>
<feature type="compositionally biased region" description="Polar residues" evidence="1">
    <location>
        <begin position="551"/>
        <end position="562"/>
    </location>
</feature>
<dbReference type="SUPFAM" id="SSF49777">
    <property type="entry name" value="PEBP-like"/>
    <property type="match status" value="1"/>
</dbReference>
<dbReference type="EMBL" id="JAANQT010000003">
    <property type="protein sequence ID" value="KAG1316197.1"/>
    <property type="molecule type" value="Genomic_DNA"/>
</dbReference>
<comment type="caution">
    <text evidence="3">The sequence shown here is derived from an EMBL/GenBank/DDBJ whole genome shotgun (WGS) entry which is preliminary data.</text>
</comment>
<dbReference type="SUPFAM" id="SSF54236">
    <property type="entry name" value="Ubiquitin-like"/>
    <property type="match status" value="1"/>
</dbReference>
<dbReference type="InterPro" id="IPR008914">
    <property type="entry name" value="PEBP"/>
</dbReference>
<dbReference type="Gene3D" id="3.10.20.90">
    <property type="entry name" value="Phosphatidylinositol 3-kinase Catalytic Subunit, Chain A, domain 1"/>
    <property type="match status" value="2"/>
</dbReference>
<dbReference type="Pfam" id="PF11976">
    <property type="entry name" value="Rad60-SLD"/>
    <property type="match status" value="1"/>
</dbReference>
<protein>
    <recommendedName>
        <fullName evidence="2">Rad60/SUMO-like domain-containing protein</fullName>
    </recommendedName>
</protein>
<feature type="region of interest" description="Disordered" evidence="1">
    <location>
        <begin position="540"/>
        <end position="571"/>
    </location>
</feature>
<name>A0A9P7BYE6_RHIOR</name>
<dbReference type="Gene3D" id="3.90.280.10">
    <property type="entry name" value="PEBP-like"/>
    <property type="match status" value="1"/>
</dbReference>
<dbReference type="AlphaFoldDB" id="A0A9P7BYE6"/>
<evidence type="ECO:0000256" key="1">
    <source>
        <dbReference type="SAM" id="MobiDB-lite"/>
    </source>
</evidence>
<dbReference type="PANTHER" id="PTHR11362:SF82">
    <property type="entry name" value="PHOSPHATIDYLETHANOLAMINE-BINDING PROTEIN 4"/>
    <property type="match status" value="1"/>
</dbReference>
<feature type="compositionally biased region" description="Low complexity" evidence="1">
    <location>
        <begin position="540"/>
        <end position="550"/>
    </location>
</feature>
<dbReference type="InterPro" id="IPR022617">
    <property type="entry name" value="Rad60/SUMO-like_dom"/>
</dbReference>
<feature type="domain" description="Rad60/SUMO-like" evidence="2">
    <location>
        <begin position="221"/>
        <end position="279"/>
    </location>
</feature>
<sequence length="622" mass="71136">MGLQRQSKKIYLVIQQRQIVLPNQQYHQIYRKEKVERTIRQYAAHHLKSIQQVQDYLLSSSEEEEEEIKEVRSDFGVDDLDPDIAAYLNESSKAAAEPEKISIKLQYVNDSIQKYENKLLKPMIVIVMNDEQFDKILSTFCKHKKLKKEEVILSYREDKVFLRGTPAGIGMVGPETRTMYVYPVQVWEEKLKKEETKLNKRLKLNQSDDAMEEEEDEKMIIKLRGDDGKEISARVKRSTLLSAAAEMYKKITKIEGKIQLYFEGEPLNLGLAIADTELETFRSFKSRTGIRVQYKDTTLENGMVLSEEQSSQMPLVSFELASPDKDYTLIMFDIDTGLTHWVVTDIHGIENGGTSARTQIPYKQTVPNHRYLFTIFEQPQKDQSVIVDRYFDIKQFLEQNHLQLTSALYMKQEKKRSREKRVDEISEVGHFVSGLASNVMGFLKAFGIEPGRKSESFNFIDQGKAAFESSFNSMKSAHDNKQIHDINPVSNLFYTKKLISTASVPTNSHQSAKEDNPAKAVESVISKVFRDIQNNASAQAQSTAVASAQVPTPSTRKNPNESIESDKNTNPWFFGGLQNVMDNVSDFRKKIADKLKENLAMEEKLAMEGKLAMEEDEANQVP</sequence>
<proteinExistence type="predicted"/>
<evidence type="ECO:0000313" key="4">
    <source>
        <dbReference type="Proteomes" id="UP000716291"/>
    </source>
</evidence>
<dbReference type="OrthoDB" id="2506647at2759"/>
<evidence type="ECO:0000313" key="3">
    <source>
        <dbReference type="EMBL" id="KAG1316197.1"/>
    </source>
</evidence>
<dbReference type="InterPro" id="IPR035810">
    <property type="entry name" value="PEBP_euk"/>
</dbReference>
<dbReference type="PANTHER" id="PTHR11362">
    <property type="entry name" value="PHOSPHATIDYLETHANOLAMINE-BINDING PROTEIN"/>
    <property type="match status" value="1"/>
</dbReference>
<gene>
    <name evidence="3" type="ORF">G6F64_000047</name>
</gene>
<dbReference type="InterPro" id="IPR029071">
    <property type="entry name" value="Ubiquitin-like_domsf"/>
</dbReference>